<protein>
    <submittedName>
        <fullName evidence="1">Uncharacterized protein</fullName>
    </submittedName>
</protein>
<sequence length="143" mass="15682">MAKKSTNPPPTDEELLVQLNALHKQDSSLGVEKILKQLLTDNPQWVGKIGLKRIKQVRKDNGLVCTAPGAHGPSGTNISNSSTSTQPSYSPYGRVVQDTTLTELLTLQRELSSGQPLSRDRTEMMLNLFQRVNEIDVDADLVG</sequence>
<reference evidence="1" key="1">
    <citation type="journal article" date="2021" name="Environ. Microbiol.">
        <title>Gene family expansions and transcriptome signatures uncover fungal adaptations to wood decay.</title>
        <authorList>
            <person name="Hage H."/>
            <person name="Miyauchi S."/>
            <person name="Viragh M."/>
            <person name="Drula E."/>
            <person name="Min B."/>
            <person name="Chaduli D."/>
            <person name="Navarro D."/>
            <person name="Favel A."/>
            <person name="Norest M."/>
            <person name="Lesage-Meessen L."/>
            <person name="Balint B."/>
            <person name="Merenyi Z."/>
            <person name="de Eugenio L."/>
            <person name="Morin E."/>
            <person name="Martinez A.T."/>
            <person name="Baldrian P."/>
            <person name="Stursova M."/>
            <person name="Martinez M.J."/>
            <person name="Novotny C."/>
            <person name="Magnuson J.K."/>
            <person name="Spatafora J.W."/>
            <person name="Maurice S."/>
            <person name="Pangilinan J."/>
            <person name="Andreopoulos W."/>
            <person name="LaButti K."/>
            <person name="Hundley H."/>
            <person name="Na H."/>
            <person name="Kuo A."/>
            <person name="Barry K."/>
            <person name="Lipzen A."/>
            <person name="Henrissat B."/>
            <person name="Riley R."/>
            <person name="Ahrendt S."/>
            <person name="Nagy L.G."/>
            <person name="Grigoriev I.V."/>
            <person name="Martin F."/>
            <person name="Rosso M.N."/>
        </authorList>
    </citation>
    <scope>NUCLEOTIDE SEQUENCE</scope>
    <source>
        <strain evidence="1">CBS 384.51</strain>
    </source>
</reference>
<evidence type="ECO:0000313" key="1">
    <source>
        <dbReference type="EMBL" id="KAI0090779.1"/>
    </source>
</evidence>
<dbReference type="Proteomes" id="UP001055072">
    <property type="component" value="Unassembled WGS sequence"/>
</dbReference>
<evidence type="ECO:0000313" key="2">
    <source>
        <dbReference type="Proteomes" id="UP001055072"/>
    </source>
</evidence>
<name>A0ACB8U9C5_9APHY</name>
<organism evidence="1 2">
    <name type="scientific">Irpex rosettiformis</name>
    <dbReference type="NCBI Taxonomy" id="378272"/>
    <lineage>
        <taxon>Eukaryota</taxon>
        <taxon>Fungi</taxon>
        <taxon>Dikarya</taxon>
        <taxon>Basidiomycota</taxon>
        <taxon>Agaricomycotina</taxon>
        <taxon>Agaricomycetes</taxon>
        <taxon>Polyporales</taxon>
        <taxon>Irpicaceae</taxon>
        <taxon>Irpex</taxon>
    </lineage>
</organism>
<comment type="caution">
    <text evidence="1">The sequence shown here is derived from an EMBL/GenBank/DDBJ whole genome shotgun (WGS) entry which is preliminary data.</text>
</comment>
<gene>
    <name evidence="1" type="ORF">BDY19DRAFT_992190</name>
</gene>
<proteinExistence type="predicted"/>
<accession>A0ACB8U9C5</accession>
<dbReference type="EMBL" id="MU274907">
    <property type="protein sequence ID" value="KAI0090779.1"/>
    <property type="molecule type" value="Genomic_DNA"/>
</dbReference>
<keyword evidence="2" id="KW-1185">Reference proteome</keyword>